<proteinExistence type="predicted"/>
<dbReference type="EMBL" id="CP089984">
    <property type="protein sequence ID" value="WXB12298.1"/>
    <property type="molecule type" value="Genomic_DNA"/>
</dbReference>
<organism evidence="1 2">
    <name type="scientific">Pendulispora albinea</name>
    <dbReference type="NCBI Taxonomy" id="2741071"/>
    <lineage>
        <taxon>Bacteria</taxon>
        <taxon>Pseudomonadati</taxon>
        <taxon>Myxococcota</taxon>
        <taxon>Myxococcia</taxon>
        <taxon>Myxococcales</taxon>
        <taxon>Sorangiineae</taxon>
        <taxon>Pendulisporaceae</taxon>
        <taxon>Pendulispora</taxon>
    </lineage>
</organism>
<protein>
    <recommendedName>
        <fullName evidence="3">Lipoprotein</fullName>
    </recommendedName>
</protein>
<reference evidence="1 2" key="1">
    <citation type="submission" date="2021-12" db="EMBL/GenBank/DDBJ databases">
        <title>Discovery of the Pendulisporaceae a myxobacterial family with distinct sporulation behavior and unique specialized metabolism.</title>
        <authorList>
            <person name="Garcia R."/>
            <person name="Popoff A."/>
            <person name="Bader C.D."/>
            <person name="Loehr J."/>
            <person name="Walesch S."/>
            <person name="Walt C."/>
            <person name="Boldt J."/>
            <person name="Bunk B."/>
            <person name="Haeckl F.J.F.P.J."/>
            <person name="Gunesch A.P."/>
            <person name="Birkelbach J."/>
            <person name="Nuebel U."/>
            <person name="Pietschmann T."/>
            <person name="Bach T."/>
            <person name="Mueller R."/>
        </authorList>
    </citation>
    <scope>NUCLEOTIDE SEQUENCE [LARGE SCALE GENOMIC DNA]</scope>
    <source>
        <strain evidence="1 2">MSr11954</strain>
    </source>
</reference>
<dbReference type="Proteomes" id="UP001370348">
    <property type="component" value="Chromosome"/>
</dbReference>
<accession>A0ABZ2LQX5</accession>
<evidence type="ECO:0008006" key="3">
    <source>
        <dbReference type="Google" id="ProtNLM"/>
    </source>
</evidence>
<dbReference type="RefSeq" id="WP_394821920.1">
    <property type="nucleotide sequence ID" value="NZ_CP089984.1"/>
</dbReference>
<sequence>MRRGTLTVLRVLAVAVVAAAVIPSVVMSGCNDKSQPKGDAGAEASAATALAQANANLADARAGDAAGSAMGDAGAALSGDAGVPMDEPAPVADPADLALRGKHLLEAITHGDPRLAADIVYPRDAYINTRDQADAGKQWDKKMYPSFDRDVRTLRRRLRLKGPIQFVSLEVGPAPVQVPVKKHDLKRPVWRVRHSKLTLNVGGKPQRIEIAEMTGWHGAWYITKLR</sequence>
<evidence type="ECO:0000313" key="2">
    <source>
        <dbReference type="Proteomes" id="UP001370348"/>
    </source>
</evidence>
<keyword evidence="2" id="KW-1185">Reference proteome</keyword>
<name>A0ABZ2LQX5_9BACT</name>
<gene>
    <name evidence="1" type="ORF">LZC94_31175</name>
</gene>
<dbReference type="PROSITE" id="PS51257">
    <property type="entry name" value="PROKAR_LIPOPROTEIN"/>
    <property type="match status" value="1"/>
</dbReference>
<evidence type="ECO:0000313" key="1">
    <source>
        <dbReference type="EMBL" id="WXB12298.1"/>
    </source>
</evidence>